<name>A0ABY6M4Z3_9FLAO</name>
<reference evidence="4" key="1">
    <citation type="submission" date="2021-08" db="EMBL/GenBank/DDBJ databases">
        <title>Flavobacterium sp. strain CC-SYL302.</title>
        <authorList>
            <person name="Lin S.-Y."/>
            <person name="Lee T.-H."/>
            <person name="Young C.-C."/>
        </authorList>
    </citation>
    <scope>NUCLEOTIDE SEQUENCE</scope>
    <source>
        <strain evidence="4">CC-SYL302</strain>
    </source>
</reference>
<dbReference type="EMBL" id="CP081495">
    <property type="protein sequence ID" value="UYW02556.1"/>
    <property type="molecule type" value="Genomic_DNA"/>
</dbReference>
<keyword evidence="2 4" id="KW-0378">Hydrolase</keyword>
<dbReference type="GO" id="GO:0016787">
    <property type="term" value="F:hydrolase activity"/>
    <property type="evidence" value="ECO:0007669"/>
    <property type="project" value="UniProtKB-KW"/>
</dbReference>
<dbReference type="Gene3D" id="3.40.50.1820">
    <property type="entry name" value="alpha/beta hydrolase"/>
    <property type="match status" value="1"/>
</dbReference>
<organism evidence="4 5">
    <name type="scientific">Flavobacterium agricola</name>
    <dbReference type="NCBI Taxonomy" id="2870839"/>
    <lineage>
        <taxon>Bacteria</taxon>
        <taxon>Pseudomonadati</taxon>
        <taxon>Bacteroidota</taxon>
        <taxon>Flavobacteriia</taxon>
        <taxon>Flavobacteriales</taxon>
        <taxon>Flavobacteriaceae</taxon>
        <taxon>Flavobacterium</taxon>
    </lineage>
</organism>
<evidence type="ECO:0000313" key="5">
    <source>
        <dbReference type="Proteomes" id="UP001163328"/>
    </source>
</evidence>
<keyword evidence="5" id="KW-1185">Reference proteome</keyword>
<gene>
    <name evidence="4" type="ORF">K5I29_06700</name>
</gene>
<dbReference type="Pfam" id="PF02230">
    <property type="entry name" value="Abhydrolase_2"/>
    <property type="match status" value="1"/>
</dbReference>
<dbReference type="PANTHER" id="PTHR10655">
    <property type="entry name" value="LYSOPHOSPHOLIPASE-RELATED"/>
    <property type="match status" value="1"/>
</dbReference>
<sequence length="220" mass="24705">MLHTNLSVSYIVREPKNVKASNPLILLLHGYGSNDEDLFSFEGELNEDAYIVSARAPHALPGGYGFAWYAINFDADMNKFTDDNQAKASRDLIATFIDELAATYPIDKNDVTLIGFSQGAILSYAIALTHPEKIKNIVALSGYFHHEIMPEGYQNDPKVKQVNIFASHGTVDQVIPIELARKTPQIFKDFGKEIEYREYPVGHGVAPQNFHDFNTWLKNN</sequence>
<accession>A0ABY6M4Z3</accession>
<feature type="domain" description="Phospholipase/carboxylesterase/thioesterase" evidence="3">
    <location>
        <begin position="19"/>
        <end position="218"/>
    </location>
</feature>
<evidence type="ECO:0000313" key="4">
    <source>
        <dbReference type="EMBL" id="UYW02556.1"/>
    </source>
</evidence>
<evidence type="ECO:0000256" key="1">
    <source>
        <dbReference type="ARBA" id="ARBA00006499"/>
    </source>
</evidence>
<dbReference type="SUPFAM" id="SSF53474">
    <property type="entry name" value="alpha/beta-Hydrolases"/>
    <property type="match status" value="1"/>
</dbReference>
<dbReference type="InterPro" id="IPR050565">
    <property type="entry name" value="LYPA1-2/EST-like"/>
</dbReference>
<dbReference type="InterPro" id="IPR029058">
    <property type="entry name" value="AB_hydrolase_fold"/>
</dbReference>
<evidence type="ECO:0000259" key="3">
    <source>
        <dbReference type="Pfam" id="PF02230"/>
    </source>
</evidence>
<dbReference type="RefSeq" id="WP_264435125.1">
    <property type="nucleotide sequence ID" value="NZ_CP081495.1"/>
</dbReference>
<dbReference type="Proteomes" id="UP001163328">
    <property type="component" value="Chromosome"/>
</dbReference>
<proteinExistence type="inferred from homology"/>
<dbReference type="PANTHER" id="PTHR10655:SF17">
    <property type="entry name" value="LYSOPHOSPHOLIPASE-LIKE PROTEIN 1"/>
    <property type="match status" value="1"/>
</dbReference>
<comment type="similarity">
    <text evidence="1">Belongs to the AB hydrolase superfamily. AB hydrolase 2 family.</text>
</comment>
<dbReference type="InterPro" id="IPR003140">
    <property type="entry name" value="PLipase/COase/thioEstase"/>
</dbReference>
<protein>
    <submittedName>
        <fullName evidence="4">Dienelactone hydrolase family protein</fullName>
    </submittedName>
</protein>
<evidence type="ECO:0000256" key="2">
    <source>
        <dbReference type="ARBA" id="ARBA00022801"/>
    </source>
</evidence>